<dbReference type="Proteomes" id="UP000199651">
    <property type="component" value="Unassembled WGS sequence"/>
</dbReference>
<keyword evidence="7" id="KW-1185">Reference proteome</keyword>
<dbReference type="SUPFAM" id="SSF46689">
    <property type="entry name" value="Homeodomain-like"/>
    <property type="match status" value="1"/>
</dbReference>
<dbReference type="AlphaFoldDB" id="A0A1H0NFQ6"/>
<dbReference type="InterPro" id="IPR050109">
    <property type="entry name" value="HTH-type_TetR-like_transc_reg"/>
</dbReference>
<evidence type="ECO:0000256" key="4">
    <source>
        <dbReference type="PROSITE-ProRule" id="PRU00335"/>
    </source>
</evidence>
<keyword evidence="1" id="KW-0805">Transcription regulation</keyword>
<sequence length="200" mass="22047">MRPRLVSDEVLLDAALLAFAELGYEGASVRALCRRLDISHNTLNQRFGSKDQLWHAAVDHGFKHLVGELLSAVTEAGTDPFDQLRASALRFLATTRANPGLIQIINQESARPGGSRYEYLFHRYIAPINELGLRPLRQLQAEGVVRPGPVSTIFFYLTTYGLGLMGSHPESFASLGDKDVDQEQAAAQAVEMVLDSLRAR</sequence>
<accession>A0A1H0NFQ6</accession>
<feature type="DNA-binding region" description="H-T-H motif" evidence="4">
    <location>
        <begin position="28"/>
        <end position="47"/>
    </location>
</feature>
<evidence type="ECO:0000256" key="3">
    <source>
        <dbReference type="ARBA" id="ARBA00023163"/>
    </source>
</evidence>
<dbReference type="InterPro" id="IPR001647">
    <property type="entry name" value="HTH_TetR"/>
</dbReference>
<evidence type="ECO:0000313" key="7">
    <source>
        <dbReference type="Proteomes" id="UP000199651"/>
    </source>
</evidence>
<feature type="domain" description="HTH tetR-type" evidence="5">
    <location>
        <begin position="5"/>
        <end position="65"/>
    </location>
</feature>
<organism evidence="6 7">
    <name type="scientific">Actinokineospora alba</name>
    <dbReference type="NCBI Taxonomy" id="504798"/>
    <lineage>
        <taxon>Bacteria</taxon>
        <taxon>Bacillati</taxon>
        <taxon>Actinomycetota</taxon>
        <taxon>Actinomycetes</taxon>
        <taxon>Pseudonocardiales</taxon>
        <taxon>Pseudonocardiaceae</taxon>
        <taxon>Actinokineospora</taxon>
    </lineage>
</organism>
<dbReference type="EMBL" id="FNJB01000005">
    <property type="protein sequence ID" value="SDO91617.1"/>
    <property type="molecule type" value="Genomic_DNA"/>
</dbReference>
<evidence type="ECO:0000313" key="6">
    <source>
        <dbReference type="EMBL" id="SDO91617.1"/>
    </source>
</evidence>
<dbReference type="OrthoDB" id="4303523at2"/>
<reference evidence="7" key="1">
    <citation type="submission" date="2016-10" db="EMBL/GenBank/DDBJ databases">
        <authorList>
            <person name="Varghese N."/>
            <person name="Submissions S."/>
        </authorList>
    </citation>
    <scope>NUCLEOTIDE SEQUENCE [LARGE SCALE GENOMIC DNA]</scope>
    <source>
        <strain evidence="7">IBRC-M 10655</strain>
    </source>
</reference>
<dbReference type="SUPFAM" id="SSF48498">
    <property type="entry name" value="Tetracyclin repressor-like, C-terminal domain"/>
    <property type="match status" value="1"/>
</dbReference>
<proteinExistence type="predicted"/>
<keyword evidence="3" id="KW-0804">Transcription</keyword>
<evidence type="ECO:0000256" key="1">
    <source>
        <dbReference type="ARBA" id="ARBA00023015"/>
    </source>
</evidence>
<dbReference type="PANTHER" id="PTHR30055:SF234">
    <property type="entry name" value="HTH-TYPE TRANSCRIPTIONAL REGULATOR BETI"/>
    <property type="match status" value="1"/>
</dbReference>
<evidence type="ECO:0000259" key="5">
    <source>
        <dbReference type="PROSITE" id="PS50977"/>
    </source>
</evidence>
<keyword evidence="2 4" id="KW-0238">DNA-binding</keyword>
<dbReference type="PANTHER" id="PTHR30055">
    <property type="entry name" value="HTH-TYPE TRANSCRIPTIONAL REGULATOR RUTR"/>
    <property type="match status" value="1"/>
</dbReference>
<dbReference type="PROSITE" id="PS50977">
    <property type="entry name" value="HTH_TETR_2"/>
    <property type="match status" value="1"/>
</dbReference>
<dbReference type="RefSeq" id="WP_091375164.1">
    <property type="nucleotide sequence ID" value="NZ_FNDV01000002.1"/>
</dbReference>
<dbReference type="Gene3D" id="1.10.357.10">
    <property type="entry name" value="Tetracycline Repressor, domain 2"/>
    <property type="match status" value="1"/>
</dbReference>
<dbReference type="InterPro" id="IPR009057">
    <property type="entry name" value="Homeodomain-like_sf"/>
</dbReference>
<dbReference type="GO" id="GO:0003700">
    <property type="term" value="F:DNA-binding transcription factor activity"/>
    <property type="evidence" value="ECO:0007669"/>
    <property type="project" value="TreeGrafter"/>
</dbReference>
<dbReference type="Pfam" id="PF00440">
    <property type="entry name" value="TetR_N"/>
    <property type="match status" value="1"/>
</dbReference>
<dbReference type="GO" id="GO:0000976">
    <property type="term" value="F:transcription cis-regulatory region binding"/>
    <property type="evidence" value="ECO:0007669"/>
    <property type="project" value="TreeGrafter"/>
</dbReference>
<gene>
    <name evidence="6" type="ORF">SAMN05192558_105337</name>
</gene>
<dbReference type="InterPro" id="IPR036271">
    <property type="entry name" value="Tet_transcr_reg_TetR-rel_C_sf"/>
</dbReference>
<dbReference type="STRING" id="504798.SAMN05421871_102387"/>
<evidence type="ECO:0000256" key="2">
    <source>
        <dbReference type="ARBA" id="ARBA00023125"/>
    </source>
</evidence>
<name>A0A1H0NFQ6_9PSEU</name>
<protein>
    <submittedName>
        <fullName evidence="6">DNA-binding transcriptional regulator, AcrR family</fullName>
    </submittedName>
</protein>